<dbReference type="InterPro" id="IPR011335">
    <property type="entry name" value="Restrct_endonuc-II-like"/>
</dbReference>
<proteinExistence type="inferred from homology"/>
<dbReference type="OrthoDB" id="9794876at2"/>
<protein>
    <recommendedName>
        <fullName evidence="2">UPF0102 protein DBT_1059</fullName>
    </recommendedName>
</protein>
<dbReference type="EMBL" id="MAGO01000004">
    <property type="protein sequence ID" value="OCC15708.1"/>
    <property type="molecule type" value="Genomic_DNA"/>
</dbReference>
<name>A0A1B9F6X4_9BACT</name>
<comment type="caution">
    <text evidence="3">The sequence shown here is derived from an EMBL/GenBank/DDBJ whole genome shotgun (WGS) entry which is preliminary data.</text>
</comment>
<comment type="similarity">
    <text evidence="1 2">Belongs to the UPF0102 family.</text>
</comment>
<dbReference type="NCBIfam" id="NF009150">
    <property type="entry name" value="PRK12497.1-3"/>
    <property type="match status" value="1"/>
</dbReference>
<dbReference type="GO" id="GO:0003676">
    <property type="term" value="F:nucleic acid binding"/>
    <property type="evidence" value="ECO:0007669"/>
    <property type="project" value="InterPro"/>
</dbReference>
<keyword evidence="4" id="KW-1185">Reference proteome</keyword>
<dbReference type="InterPro" id="IPR003509">
    <property type="entry name" value="UPF0102_YraN-like"/>
</dbReference>
<dbReference type="PANTHER" id="PTHR34039:SF1">
    <property type="entry name" value="UPF0102 PROTEIN YRAN"/>
    <property type="match status" value="1"/>
</dbReference>
<dbReference type="HAMAP" id="MF_00048">
    <property type="entry name" value="UPF0102"/>
    <property type="match status" value="1"/>
</dbReference>
<dbReference type="NCBIfam" id="TIGR00252">
    <property type="entry name" value="YraN family protein"/>
    <property type="match status" value="1"/>
</dbReference>
<evidence type="ECO:0000313" key="4">
    <source>
        <dbReference type="Proteomes" id="UP000093080"/>
    </source>
</evidence>
<evidence type="ECO:0000256" key="2">
    <source>
        <dbReference type="HAMAP-Rule" id="MF_00048"/>
    </source>
</evidence>
<accession>A0A1B9F6X4</accession>
<dbReference type="Gene3D" id="3.40.1350.10">
    <property type="match status" value="1"/>
</dbReference>
<sequence>MNPSRKCFGKWAEEAACAFFQKRGYDILEKNYRTPLGEIDLIIRQGNYIVFVEVKARTSDRYGGPEEAITDWKKDRILKAAKWYIMEKGVEKFNFRFDCVFFIGEKENTKIHHIVSAFEA</sequence>
<dbReference type="InterPro" id="IPR011856">
    <property type="entry name" value="tRNA_endonuc-like_dom_sf"/>
</dbReference>
<dbReference type="Pfam" id="PF02021">
    <property type="entry name" value="UPF0102"/>
    <property type="match status" value="1"/>
</dbReference>
<dbReference type="CDD" id="cd20736">
    <property type="entry name" value="PoNe_Nuclease"/>
    <property type="match status" value="1"/>
</dbReference>
<evidence type="ECO:0000313" key="3">
    <source>
        <dbReference type="EMBL" id="OCC15708.1"/>
    </source>
</evidence>
<reference evidence="3 4" key="1">
    <citation type="submission" date="2016-06" db="EMBL/GenBank/DDBJ databases">
        <title>Respiratory ammonification of nitrate coupled to the oxidation of elemental sulfur in deep-sea autotrophic thermophilic bacteria.</title>
        <authorList>
            <person name="Slobodkina G.B."/>
            <person name="Mardanov A.V."/>
            <person name="Ravin N.V."/>
            <person name="Frolova A.A."/>
            <person name="Viryasiv M.B."/>
            <person name="Chernyh N.A."/>
            <person name="Bonch-Osmolovskaya E.A."/>
            <person name="Slobodkin A.I."/>
        </authorList>
    </citation>
    <scope>NUCLEOTIDE SEQUENCE [LARGE SCALE GENOMIC DNA]</scope>
    <source>
        <strain evidence="3 4">S69</strain>
    </source>
</reference>
<dbReference type="Proteomes" id="UP000093080">
    <property type="component" value="Unassembled WGS sequence"/>
</dbReference>
<dbReference type="AlphaFoldDB" id="A0A1B9F6X4"/>
<organism evidence="3 4">
    <name type="scientific">Dissulfuribacter thermophilus</name>
    <dbReference type="NCBI Taxonomy" id="1156395"/>
    <lineage>
        <taxon>Bacteria</taxon>
        <taxon>Pseudomonadati</taxon>
        <taxon>Thermodesulfobacteriota</taxon>
        <taxon>Dissulfuribacteria</taxon>
        <taxon>Dissulfuribacterales</taxon>
        <taxon>Dissulfuribacteraceae</taxon>
        <taxon>Dissulfuribacter</taxon>
    </lineage>
</organism>
<dbReference type="RefSeq" id="WP_067617147.1">
    <property type="nucleotide sequence ID" value="NZ_MAGO01000004.1"/>
</dbReference>
<gene>
    <name evidence="3" type="ORF">DBT_1059</name>
</gene>
<dbReference type="SUPFAM" id="SSF52980">
    <property type="entry name" value="Restriction endonuclease-like"/>
    <property type="match status" value="1"/>
</dbReference>
<dbReference type="PANTHER" id="PTHR34039">
    <property type="entry name" value="UPF0102 PROTEIN YRAN"/>
    <property type="match status" value="1"/>
</dbReference>
<evidence type="ECO:0000256" key="1">
    <source>
        <dbReference type="ARBA" id="ARBA00006738"/>
    </source>
</evidence>
<dbReference type="STRING" id="1156395.DBT_1059"/>